<accession>A0ABY9JT63</accession>
<proteinExistence type="predicted"/>
<evidence type="ECO:0000313" key="2">
    <source>
        <dbReference type="Proteomes" id="UP001197974"/>
    </source>
</evidence>
<dbReference type="Proteomes" id="UP001197974">
    <property type="component" value="Chromosome"/>
</dbReference>
<dbReference type="EMBL" id="CP129013">
    <property type="protein sequence ID" value="WLR42574.1"/>
    <property type="molecule type" value="Genomic_DNA"/>
</dbReference>
<organism evidence="1 2">
    <name type="scientific">Bacillus carboniphilus</name>
    <dbReference type="NCBI Taxonomy" id="86663"/>
    <lineage>
        <taxon>Bacteria</taxon>
        <taxon>Bacillati</taxon>
        <taxon>Bacillota</taxon>
        <taxon>Bacilli</taxon>
        <taxon>Bacillales</taxon>
        <taxon>Bacillaceae</taxon>
        <taxon>Bacillus</taxon>
    </lineage>
</organism>
<dbReference type="RefSeq" id="WP_306019768.1">
    <property type="nucleotide sequence ID" value="NZ_CP129013.1"/>
</dbReference>
<keyword evidence="2" id="KW-1185">Reference proteome</keyword>
<evidence type="ECO:0000313" key="1">
    <source>
        <dbReference type="EMBL" id="WLR42574.1"/>
    </source>
</evidence>
<reference evidence="1 2" key="1">
    <citation type="submission" date="2023-06" db="EMBL/GenBank/DDBJ databases">
        <title>Five Gram-positive bacteria isolated from mangrove sediments in Shenzhen, Guangdong, China.</title>
        <authorList>
            <person name="Yu S."/>
            <person name="Zheng W."/>
            <person name="Huang Y."/>
        </authorList>
    </citation>
    <scope>NUCLEOTIDE SEQUENCE [LARGE SCALE GENOMIC DNA]</scope>
    <source>
        <strain evidence="1 2">SaN35-3</strain>
    </source>
</reference>
<protein>
    <submittedName>
        <fullName evidence="1">Uncharacterized protein</fullName>
    </submittedName>
</protein>
<sequence>MFHIGDLGIYQKKNTQKVYELIERLLPNELLRSSDPFETDEQFYQWYVKRRIGAWE</sequence>
<gene>
    <name evidence="1" type="ORF">LC087_18115</name>
</gene>
<name>A0ABY9JT63_9BACI</name>